<evidence type="ECO:0000256" key="2">
    <source>
        <dbReference type="ARBA" id="ARBA00022490"/>
    </source>
</evidence>
<feature type="region of interest" description="Disordered" evidence="6">
    <location>
        <begin position="1180"/>
        <end position="1200"/>
    </location>
</feature>
<sequence length="1581" mass="180659">MQEAELSHYVTQLKVEFDGCDSTATGFLDREQLTELCRKLQLEAQRPVLLDTLLGGRHYAQVNFEEFKTGLVAVLSRSLDSSTSEDDSSYLEPVVREEVKPKFVKGGKRYGRRSQPDAAPTGVTDSPPSRSKAAASSPGGVRRAKVRRSTSLESIESLKTEEETGSRKERLQSDFQSKGPQQELDLGVVGRDGAGGLQQLYTEVLCEVRSSSVTASAFKQDVDALLGNAELDGRDFQKVLRCSAPVSCSTPVRSADLQRPQPWHQAALEERSVRSTSPSLLAATVGQRVLGRLDEGSGCTSPERVVALWTEEGIRNGRDILQTLDFPLEERLSLADLTLALDNELLVSGNGIHQAALISYKNEVQHLQVQVEQACRERDKMKTDLDLSHQRNLQLVREVDEHHSSLETLNQSRIRDLEQDFRDRLAAVRGQAEQESEALVQQAESERRSLRGELRLLRAQEAELREELCGAKQESSRLEEDLSAAKLKLTEAQSSVSRLQRDVDQLLLDKLGVLDPTGLSHEERFSQMVRDYEVQCRELQDRNDELSSELELLKSQRSDRKSRRSAGDDGALSWAEQRRSNETNCDDVQVKTSLSPLLPKKPQPTDKTALCSLHSVSGPSVSIQTELAVEQLKTKQQQELQELHVQLETRVNYYERSLEVMRQSMEVERKDIAQAFKMEISELEEQKSQAEQEVKQLKEALGRLHPQAGGGGWIHGQERRMQRERAELEQNFAREIGNLVQRLSSEKDEMEAELKLEKDQEVMLVSGESALRLPSRMKLQRHERRRLPEQRGAEEQLSQSEASVEELRGRLEEELKACSRRCSELESRLEESISFLEALELTSQRLGSEKSSVQGELQQVRSREEQLLRQVTQMKEELGNLQTASNGVLQKRLQAREQRVDVLKMELESLQEDSRFQAQGLSKAIAGLDLLKMDRARLIQDLKDQAMAVDTLQLELDGVFEELDRRRSAKEALQEALKQEQTLTSLLQSALDGDKEEVHGVGQENGTYAQLVDQLSNQIVEMEEEISTLRDHLRELSAQLNDTADLVLDLRRQLNSKTSELDLLRAEVAELSRRDEDQHRKDLDVSRRQVLQLQKNLLESQNQLRTAEQDFEQEKRTMMQKLMELEKLVLDLEEVMDLASPHRSQLEEVRAENGALGQRLGALQQEVSELEDDVAKRTRKLDEMEREHERSREAEKTLHKENSRYREELLDLSARNLRLSADNGELSARLRGDQESLQMLRERLLTVSKEQEEGVSTERPPSVPQDQLTRLSALEAELSAETLKLQRLEEDKDKLLREADERNNKVEALQRALFSVEAEGEELRSQLRAVCQEKLGHAQEVSQRQRKVEELESSVRKLMRVEEELRQGLQEQQEEIHKLRVQNQELQHELAALQVQNQEQQILKTELMEAQDQVQRADAALQLDRLQHLRRLQEVQRQAGDGHREQEERLQARLQEEQGRSRQLEETLRLRAQHSSSHISMKQDQYEKAVLVLRQRTEELETTLKAVRLVLQEKVQQLKEQLAKNRKSGALLKDLHGENAQLMKALQVTEQRQKHAEKKNFLLEDRVRALNSLLREVVTAV</sequence>
<organism evidence="7 8">
    <name type="scientific">Gasterosteus aculeatus aculeatus</name>
    <name type="common">three-spined stickleback</name>
    <dbReference type="NCBI Taxonomy" id="481459"/>
    <lineage>
        <taxon>Eukaryota</taxon>
        <taxon>Metazoa</taxon>
        <taxon>Chordata</taxon>
        <taxon>Craniata</taxon>
        <taxon>Vertebrata</taxon>
        <taxon>Euteleostomi</taxon>
        <taxon>Actinopterygii</taxon>
        <taxon>Neopterygii</taxon>
        <taxon>Teleostei</taxon>
        <taxon>Neoteleostei</taxon>
        <taxon>Acanthomorphata</taxon>
        <taxon>Eupercaria</taxon>
        <taxon>Perciformes</taxon>
        <taxon>Cottioidei</taxon>
        <taxon>Gasterosteales</taxon>
        <taxon>Gasterosteidae</taxon>
        <taxon>Gasterosteus</taxon>
    </lineage>
</organism>
<feature type="coiled-coil region" evidence="5">
    <location>
        <begin position="857"/>
        <end position="913"/>
    </location>
</feature>
<dbReference type="Gene3D" id="1.10.287.2610">
    <property type="match status" value="1"/>
</dbReference>
<evidence type="ECO:0000256" key="4">
    <source>
        <dbReference type="ARBA" id="ARBA00023212"/>
    </source>
</evidence>
<keyword evidence="4" id="KW-0206">Cytoskeleton</keyword>
<keyword evidence="8" id="KW-1185">Reference proteome</keyword>
<dbReference type="RefSeq" id="XP_040035409.1">
    <property type="nucleotide sequence ID" value="XM_040179475.1"/>
</dbReference>
<feature type="coiled-coil region" evidence="5">
    <location>
        <begin position="673"/>
        <end position="703"/>
    </location>
</feature>
<reference evidence="7 8" key="1">
    <citation type="journal article" date="2021" name="G3 (Bethesda)">
        <title>Improved contiguity of the threespine stickleback genome using long-read sequencing.</title>
        <authorList>
            <person name="Nath S."/>
            <person name="Shaw D.E."/>
            <person name="White M.A."/>
        </authorList>
    </citation>
    <scope>NUCLEOTIDE SEQUENCE [LARGE SCALE GENOMIC DNA]</scope>
    <source>
        <strain evidence="7 8">Lake Benthic</strain>
    </source>
</reference>
<dbReference type="Proteomes" id="UP000007635">
    <property type="component" value="Chromosome VI"/>
</dbReference>
<feature type="compositionally biased region" description="Low complexity" evidence="6">
    <location>
        <begin position="126"/>
        <end position="138"/>
    </location>
</feature>
<evidence type="ECO:0000256" key="1">
    <source>
        <dbReference type="ARBA" id="ARBA00004300"/>
    </source>
</evidence>
<evidence type="ECO:0000313" key="8">
    <source>
        <dbReference type="Proteomes" id="UP000007635"/>
    </source>
</evidence>
<dbReference type="GeneID" id="120821083"/>
<evidence type="ECO:0000256" key="5">
    <source>
        <dbReference type="SAM" id="Coils"/>
    </source>
</evidence>
<feature type="coiled-coil region" evidence="5">
    <location>
        <begin position="733"/>
        <end position="760"/>
    </location>
</feature>
<feature type="compositionally biased region" description="Basic and acidic residues" evidence="6">
    <location>
        <begin position="156"/>
        <end position="172"/>
    </location>
</feature>
<reference evidence="7" key="2">
    <citation type="submission" date="2025-08" db="UniProtKB">
        <authorList>
            <consortium name="Ensembl"/>
        </authorList>
    </citation>
    <scope>IDENTIFICATION</scope>
</reference>
<dbReference type="GeneTree" id="ENSGT00660000095541"/>
<protein>
    <submittedName>
        <fullName evidence="7">Ninein like</fullName>
    </submittedName>
</protein>
<comment type="subcellular location">
    <subcellularLocation>
        <location evidence="1">Cytoplasm</location>
        <location evidence="1">Cytoskeleton</location>
        <location evidence="1">Microtubule organizing center</location>
        <location evidence="1">Centrosome</location>
    </subcellularLocation>
</comment>
<dbReference type="GO" id="GO:0034454">
    <property type="term" value="P:microtubule anchoring at centrosome"/>
    <property type="evidence" value="ECO:0007669"/>
    <property type="project" value="TreeGrafter"/>
</dbReference>
<name>A0AAQ4NV46_GASAC</name>
<dbReference type="Ensembl" id="ENSGACT00000038232.1">
    <property type="protein sequence ID" value="ENSGACP00000029578.1"/>
    <property type="gene ID" value="ENSGACG00000012168.2"/>
</dbReference>
<evidence type="ECO:0000313" key="7">
    <source>
        <dbReference type="Ensembl" id="ENSGACP00000029578.1"/>
    </source>
</evidence>
<reference evidence="7" key="3">
    <citation type="submission" date="2025-09" db="UniProtKB">
        <authorList>
            <consortium name="Ensembl"/>
        </authorList>
    </citation>
    <scope>IDENTIFICATION</scope>
</reference>
<evidence type="ECO:0000256" key="6">
    <source>
        <dbReference type="SAM" id="MobiDB-lite"/>
    </source>
</evidence>
<feature type="region of interest" description="Disordered" evidence="6">
    <location>
        <begin position="554"/>
        <end position="586"/>
    </location>
</feature>
<feature type="region of interest" description="Disordered" evidence="6">
    <location>
        <begin position="778"/>
        <end position="805"/>
    </location>
</feature>
<proteinExistence type="predicted"/>
<dbReference type="GO" id="GO:0005813">
    <property type="term" value="C:centrosome"/>
    <property type="evidence" value="ECO:0007669"/>
    <property type="project" value="UniProtKB-SubCell"/>
</dbReference>
<feature type="coiled-coil region" evidence="5">
    <location>
        <begin position="1508"/>
        <end position="1559"/>
    </location>
</feature>
<keyword evidence="2" id="KW-0963">Cytoplasm</keyword>
<feature type="coiled-coil region" evidence="5">
    <location>
        <begin position="1271"/>
        <end position="1420"/>
    </location>
</feature>
<keyword evidence="5" id="KW-0175">Coiled coil</keyword>
<dbReference type="PANTHER" id="PTHR18905:SF12">
    <property type="entry name" value="NINEIN-LIKE PROTEIN"/>
    <property type="match status" value="1"/>
</dbReference>
<dbReference type="PANTHER" id="PTHR18905">
    <property type="entry name" value="NINEIN"/>
    <property type="match status" value="1"/>
</dbReference>
<feature type="coiled-coil region" evidence="5">
    <location>
        <begin position="357"/>
        <end position="384"/>
    </location>
</feature>
<accession>A0AAQ4NV46</accession>
<evidence type="ECO:0000256" key="3">
    <source>
        <dbReference type="ARBA" id="ARBA00022553"/>
    </source>
</evidence>
<keyword evidence="3" id="KW-0597">Phosphoprotein</keyword>
<feature type="region of interest" description="Disordered" evidence="6">
    <location>
        <begin position="105"/>
        <end position="188"/>
    </location>
</feature>